<dbReference type="GO" id="GO:0003677">
    <property type="term" value="F:DNA binding"/>
    <property type="evidence" value="ECO:0007669"/>
    <property type="project" value="UniProtKB-KW"/>
</dbReference>
<dbReference type="NCBIfam" id="TIGR02337">
    <property type="entry name" value="HpaR"/>
    <property type="match status" value="1"/>
</dbReference>
<dbReference type="AlphaFoldDB" id="A0A1B2F4K4"/>
<keyword evidence="3" id="KW-0804">Transcription</keyword>
<dbReference type="InterPro" id="IPR023187">
    <property type="entry name" value="Tscrpt_reg_MarR-type_CS"/>
</dbReference>
<evidence type="ECO:0000313" key="5">
    <source>
        <dbReference type="EMBL" id="ANY87160.1"/>
    </source>
</evidence>
<keyword evidence="2" id="KW-0238">DNA-binding</keyword>
<evidence type="ECO:0000256" key="2">
    <source>
        <dbReference type="ARBA" id="ARBA00023125"/>
    </source>
</evidence>
<protein>
    <submittedName>
        <fullName evidence="5">Putative HTH-type transcriptional regulator</fullName>
    </submittedName>
</protein>
<organism evidence="5">
    <name type="scientific">Pseudomonas putida</name>
    <name type="common">Arthrobacter siderocapsulatus</name>
    <dbReference type="NCBI Taxonomy" id="303"/>
    <lineage>
        <taxon>Bacteria</taxon>
        <taxon>Pseudomonadati</taxon>
        <taxon>Pseudomonadota</taxon>
        <taxon>Gammaproteobacteria</taxon>
        <taxon>Pseudomonadales</taxon>
        <taxon>Pseudomonadaceae</taxon>
        <taxon>Pseudomonas</taxon>
    </lineage>
</organism>
<dbReference type="GO" id="GO:0006950">
    <property type="term" value="P:response to stress"/>
    <property type="evidence" value="ECO:0007669"/>
    <property type="project" value="TreeGrafter"/>
</dbReference>
<dbReference type="InterPro" id="IPR012712">
    <property type="entry name" value="HpaR/FarR"/>
</dbReference>
<dbReference type="Gene3D" id="1.10.10.10">
    <property type="entry name" value="Winged helix-like DNA-binding domain superfamily/Winged helix DNA-binding domain"/>
    <property type="match status" value="1"/>
</dbReference>
<dbReference type="PROSITE" id="PS50995">
    <property type="entry name" value="HTH_MARR_2"/>
    <property type="match status" value="1"/>
</dbReference>
<dbReference type="InterPro" id="IPR036388">
    <property type="entry name" value="WH-like_DNA-bd_sf"/>
</dbReference>
<dbReference type="SMART" id="SM00347">
    <property type="entry name" value="HTH_MARR"/>
    <property type="match status" value="1"/>
</dbReference>
<dbReference type="SUPFAM" id="SSF46785">
    <property type="entry name" value="Winged helix' DNA-binding domain"/>
    <property type="match status" value="1"/>
</dbReference>
<dbReference type="InterPro" id="IPR039422">
    <property type="entry name" value="MarR/SlyA-like"/>
</dbReference>
<accession>A0A1B2F4K4</accession>
<dbReference type="GO" id="GO:0003700">
    <property type="term" value="F:DNA-binding transcription factor activity"/>
    <property type="evidence" value="ECO:0007669"/>
    <property type="project" value="InterPro"/>
</dbReference>
<reference evidence="5" key="1">
    <citation type="submission" date="2016-07" db="EMBL/GenBank/DDBJ databases">
        <title>New class B carbapenemase carried by novel plasmid in Pseudomonas putida enviromental strain in eastern Amazonia.</title>
        <authorList>
            <person name="Souza C.O."/>
            <person name="Lima K.V."/>
            <person name="Brasiliense D.M."/>
            <person name="Perez-Chaparro P.J."/>
            <person name="Mamizuka E.M."/>
            <person name="Lima M.O."/>
            <person name="Lima L.N."/>
            <person name="McCulloch J.A."/>
        </authorList>
    </citation>
    <scope>NUCLEOTIDE SEQUENCE [LARGE SCALE GENOMIC DNA]</scope>
    <source>
        <strain evidence="5">IEC33019</strain>
    </source>
</reference>
<dbReference type="GO" id="GO:0045892">
    <property type="term" value="P:negative regulation of DNA-templated transcription"/>
    <property type="evidence" value="ECO:0007669"/>
    <property type="project" value="InterPro"/>
</dbReference>
<keyword evidence="1" id="KW-0805">Transcription regulation</keyword>
<gene>
    <name evidence="5" type="ORF">IEC33019_1594</name>
</gene>
<dbReference type="InterPro" id="IPR036390">
    <property type="entry name" value="WH_DNA-bd_sf"/>
</dbReference>
<dbReference type="PRINTS" id="PR00598">
    <property type="entry name" value="HTHMARR"/>
</dbReference>
<evidence type="ECO:0000256" key="1">
    <source>
        <dbReference type="ARBA" id="ARBA00023015"/>
    </source>
</evidence>
<sequence length="166" mass="19138">MKCCAHALPPSTTAPRFLALQPELMSMTLPRPSLTLTLLQAREATMAFFRPALNAHELTEQQWRVIRILRQQGELESHQLADQACILKPSMSGVLKRLERDGLVGRRKSPEDQRRIFISLTVRGQQLFLAMSEQMERNYQEIQRQFGSDKLEQLMGLLNELKRIKP</sequence>
<dbReference type="PROSITE" id="PS01117">
    <property type="entry name" value="HTH_MARR_1"/>
    <property type="match status" value="1"/>
</dbReference>
<dbReference type="EMBL" id="CP016634">
    <property type="protein sequence ID" value="ANY87160.1"/>
    <property type="molecule type" value="Genomic_DNA"/>
</dbReference>
<evidence type="ECO:0000256" key="3">
    <source>
        <dbReference type="ARBA" id="ARBA00023163"/>
    </source>
</evidence>
<dbReference type="PANTHER" id="PTHR33164:SF13">
    <property type="entry name" value="4-HYDROXYPHENYLACETATE CATABOLISM PROTEIN"/>
    <property type="match status" value="1"/>
</dbReference>
<proteinExistence type="predicted"/>
<feature type="domain" description="HTH marR-type" evidence="4">
    <location>
        <begin position="31"/>
        <end position="163"/>
    </location>
</feature>
<evidence type="ECO:0000259" key="4">
    <source>
        <dbReference type="PROSITE" id="PS50995"/>
    </source>
</evidence>
<dbReference type="Pfam" id="PF01047">
    <property type="entry name" value="MarR"/>
    <property type="match status" value="1"/>
</dbReference>
<name>A0A1B2F4K4_PSEPU</name>
<dbReference type="PANTHER" id="PTHR33164">
    <property type="entry name" value="TRANSCRIPTIONAL REGULATOR, MARR FAMILY"/>
    <property type="match status" value="1"/>
</dbReference>
<dbReference type="InterPro" id="IPR000835">
    <property type="entry name" value="HTH_MarR-typ"/>
</dbReference>